<evidence type="ECO:0000313" key="2">
    <source>
        <dbReference type="Proteomes" id="UP000622580"/>
    </source>
</evidence>
<dbReference type="InterPro" id="IPR029058">
    <property type="entry name" value="AB_hydrolase_fold"/>
</dbReference>
<keyword evidence="2" id="KW-1185">Reference proteome</keyword>
<dbReference type="EMBL" id="JAGSGD010000001">
    <property type="protein sequence ID" value="MBR7620041.1"/>
    <property type="molecule type" value="Genomic_DNA"/>
</dbReference>
<dbReference type="Proteomes" id="UP000622580">
    <property type="component" value="Unassembled WGS sequence"/>
</dbReference>
<protein>
    <submittedName>
        <fullName evidence="1">DUF3089 domain-containing protein</fullName>
    </submittedName>
</protein>
<reference evidence="1" key="1">
    <citation type="submission" date="2021-04" db="EMBL/GenBank/DDBJ databases">
        <title>Draft genome assembly of strain Phenylobacterium sp. 20VBR1 using MiniION and Illumina platforms.</title>
        <authorList>
            <person name="Thomas F.A."/>
            <person name="Krishnan K.P."/>
            <person name="Sinha R.K."/>
        </authorList>
    </citation>
    <scope>NUCLEOTIDE SEQUENCE</scope>
    <source>
        <strain evidence="1">20VBR1</strain>
    </source>
</reference>
<gene>
    <name evidence="1" type="ORF">JKL49_11640</name>
</gene>
<dbReference type="InterPro" id="IPR021440">
    <property type="entry name" value="DUF3089"/>
</dbReference>
<proteinExistence type="predicted"/>
<evidence type="ECO:0000313" key="1">
    <source>
        <dbReference type="EMBL" id="MBR7620041.1"/>
    </source>
</evidence>
<dbReference type="SUPFAM" id="SSF53474">
    <property type="entry name" value="alpha/beta-Hydrolases"/>
    <property type="match status" value="1"/>
</dbReference>
<comment type="caution">
    <text evidence="1">The sequence shown here is derived from an EMBL/GenBank/DDBJ whole genome shotgun (WGS) entry which is preliminary data.</text>
</comment>
<name>A0A941HWF5_9CAUL</name>
<dbReference type="Pfam" id="PF11288">
    <property type="entry name" value="DUF3089"/>
    <property type="match status" value="1"/>
</dbReference>
<organism evidence="1 2">
    <name type="scientific">Phenylobacterium glaciei</name>
    <dbReference type="NCBI Taxonomy" id="2803784"/>
    <lineage>
        <taxon>Bacteria</taxon>
        <taxon>Pseudomonadati</taxon>
        <taxon>Pseudomonadota</taxon>
        <taxon>Alphaproteobacteria</taxon>
        <taxon>Caulobacterales</taxon>
        <taxon>Caulobacteraceae</taxon>
        <taxon>Phenylobacterium</taxon>
    </lineage>
</organism>
<dbReference type="Gene3D" id="3.40.50.1820">
    <property type="entry name" value="alpha/beta hydrolase"/>
    <property type="match status" value="1"/>
</dbReference>
<dbReference type="AlphaFoldDB" id="A0A941HWF5"/>
<accession>A0A941HWF5</accession>
<sequence>MAQRPKGFKRLVSAAVVLFLGLVVMAAFVWRDDIASNALDPKEPFQTYRPPVAPDYSQRAAWALLPAKPDIWTTGDPPADVFFVGPTSYDGGRDWNSPIDDVQSDKFFRRVVAPNYAGPFLRVGRLFAPRYRQASLYTLLTLREDARDARRFAYADVAAAFRQYMAADNKGRPFIIVGVEQGGTLASRLIADEIARDPAIRARLAAAYLIETVVPAAAPPLAPCTRPAQAGCLAAWASAFDHDIERVQALKDRSLVWDANGELENISGRTSLCFNPLLGAVTNAAAPAKLNQGAANATGLEWGARPAFLTRQVSAKCQDGILRVSRPKPKMLKSAGSWADKRKVPGYNLFYGDLEADAKARVVTLTSSPGFLRPAPPITEVRAVKGSTVHRIDR</sequence>
<dbReference type="RefSeq" id="WP_215340771.1">
    <property type="nucleotide sequence ID" value="NZ_JAGSGD010000001.1"/>
</dbReference>